<dbReference type="Proteomes" id="UP001369086">
    <property type="component" value="Unassembled WGS sequence"/>
</dbReference>
<gene>
    <name evidence="3" type="ORF">HHUSO_G15808</name>
</gene>
<sequence>MYSPLPGKFLKFCVCLTSKFKMPLNDGQPSTSTSDDQNSDTESSERCDSMTSSSDTECSRQSFTSGSSSKHSSPASSPPKMVTFDELMTAARDLSNLSLAHEIVVNGNFKVEQPELPENRQVLERKVKEIVHKAFWDRLEAELNEDPPVYEYAIRLVEEIKEILLSFLNPGANRLRNQICEVLDMDLIQQQVDNDAVDIHGLENYIITVMGKLCAPARDDDVKKLKEISDIVPLFREIFRVLDLMKMDMVNFTINNIRPQLQMQSVEYERTKFQAILDQTPNALDHTTEWMKESLDELMAVKPCTSPSTSGAENHTSGIPSPMSVLNKFYIKLLDWDCQKKVLPETLMTDETRLLELQKSLELYKAVAAVLLIVYNAIGGPISGLPVLADQLKKITSVLLEGIHIKSFNRTEALENVSAQICTELNKSLTERGYPALPAHVQVALTGQICTIVHKDNSISNLIDERVHSYMKLSIVPNSHTQPPAILGGLALIQPELEVIRAQFNSIVNFNKQVYCPFYGKILRKLLLSEAPQGTAEAGTPSVSVE</sequence>
<reference evidence="3 4" key="1">
    <citation type="submission" date="2021-05" db="EMBL/GenBank/DDBJ databases">
        <authorList>
            <person name="Zahm M."/>
            <person name="Klopp C."/>
            <person name="Cabau C."/>
            <person name="Kuhl H."/>
            <person name="Suciu R."/>
            <person name="Ciorpac M."/>
            <person name="Holostenco D."/>
            <person name="Gessner J."/>
            <person name="Wuertz S."/>
            <person name="Hohne C."/>
            <person name="Stock M."/>
            <person name="Gislard M."/>
            <person name="Lluch J."/>
            <person name="Milhes M."/>
            <person name="Lampietro C."/>
            <person name="Lopez Roques C."/>
            <person name="Donnadieu C."/>
            <person name="Du K."/>
            <person name="Schartl M."/>
            <person name="Guiguen Y."/>
        </authorList>
    </citation>
    <scope>NUCLEOTIDE SEQUENCE [LARGE SCALE GENOMIC DNA]</scope>
    <source>
        <strain evidence="3">Hh-F2</strain>
        <tissue evidence="3">Blood</tissue>
    </source>
</reference>
<dbReference type="EMBL" id="JAHFZB010000013">
    <property type="protein sequence ID" value="KAK6482730.1"/>
    <property type="molecule type" value="Genomic_DNA"/>
</dbReference>
<organism evidence="3 4">
    <name type="scientific">Huso huso</name>
    <name type="common">Beluga</name>
    <name type="synonym">Acipenser huso</name>
    <dbReference type="NCBI Taxonomy" id="61971"/>
    <lineage>
        <taxon>Eukaryota</taxon>
        <taxon>Metazoa</taxon>
        <taxon>Chordata</taxon>
        <taxon>Craniata</taxon>
        <taxon>Vertebrata</taxon>
        <taxon>Euteleostomi</taxon>
        <taxon>Actinopterygii</taxon>
        <taxon>Chondrostei</taxon>
        <taxon>Acipenseriformes</taxon>
        <taxon>Acipenseridae</taxon>
        <taxon>Huso</taxon>
    </lineage>
</organism>
<protein>
    <submittedName>
        <fullName evidence="3">T-complex protein 11-like protein 2</fullName>
    </submittedName>
</protein>
<dbReference type="Pfam" id="PF05794">
    <property type="entry name" value="Tcp11"/>
    <property type="match status" value="1"/>
</dbReference>
<accession>A0ABR0ZD42</accession>
<evidence type="ECO:0000313" key="3">
    <source>
        <dbReference type="EMBL" id="KAK6482730.1"/>
    </source>
</evidence>
<comment type="similarity">
    <text evidence="1">Belongs to the TCP11 family.</text>
</comment>
<proteinExistence type="inferred from homology"/>
<keyword evidence="4" id="KW-1185">Reference proteome</keyword>
<feature type="region of interest" description="Disordered" evidence="2">
    <location>
        <begin position="24"/>
        <end position="80"/>
    </location>
</feature>
<evidence type="ECO:0000256" key="1">
    <source>
        <dbReference type="ARBA" id="ARBA00010954"/>
    </source>
</evidence>
<evidence type="ECO:0000256" key="2">
    <source>
        <dbReference type="SAM" id="MobiDB-lite"/>
    </source>
</evidence>
<dbReference type="PANTHER" id="PTHR12832:SF17">
    <property type="entry name" value="T-COMPLEX PROTEIN 11-LIKE PROTEIN 2"/>
    <property type="match status" value="1"/>
</dbReference>
<feature type="compositionally biased region" description="Polar residues" evidence="2">
    <location>
        <begin position="49"/>
        <end position="61"/>
    </location>
</feature>
<evidence type="ECO:0000313" key="4">
    <source>
        <dbReference type="Proteomes" id="UP001369086"/>
    </source>
</evidence>
<comment type="caution">
    <text evidence="3">The sequence shown here is derived from an EMBL/GenBank/DDBJ whole genome shotgun (WGS) entry which is preliminary data.</text>
</comment>
<dbReference type="PANTHER" id="PTHR12832">
    <property type="entry name" value="TESTIS-SPECIFIC PROTEIN PBS13 T-COMPLEX 11"/>
    <property type="match status" value="1"/>
</dbReference>
<dbReference type="InterPro" id="IPR008862">
    <property type="entry name" value="Tcp11"/>
</dbReference>
<feature type="compositionally biased region" description="Low complexity" evidence="2">
    <location>
        <begin position="62"/>
        <end position="79"/>
    </location>
</feature>
<name>A0ABR0ZD42_HUSHU</name>